<comment type="caution">
    <text evidence="2">The sequence shown here is derived from an EMBL/GenBank/DDBJ whole genome shotgun (WGS) entry which is preliminary data.</text>
</comment>
<dbReference type="PANTHER" id="PTHR13593:SF143">
    <property type="entry name" value="PHOSPHATIDYLINOSITOL-SPECIFIC PHOSPHOLIPASE C X DOMAIN-CONTAINING PROTEIN"/>
    <property type="match status" value="1"/>
</dbReference>
<name>A0A0F9Z9T0_TRIHA</name>
<accession>A0A0F9Z9T0</accession>
<dbReference type="InterPro" id="IPR051057">
    <property type="entry name" value="PI-PLC_domain"/>
</dbReference>
<proteinExistence type="predicted"/>
<evidence type="ECO:0000313" key="3">
    <source>
        <dbReference type="Proteomes" id="UP000034112"/>
    </source>
</evidence>
<protein>
    <submittedName>
        <fullName evidence="2">Uncharacterized protein</fullName>
    </submittedName>
</protein>
<gene>
    <name evidence="2" type="ORF">THAR02_10526</name>
</gene>
<dbReference type="GO" id="GO:0006629">
    <property type="term" value="P:lipid metabolic process"/>
    <property type="evidence" value="ECO:0007669"/>
    <property type="project" value="InterPro"/>
</dbReference>
<dbReference type="Proteomes" id="UP000034112">
    <property type="component" value="Unassembled WGS sequence"/>
</dbReference>
<dbReference type="OrthoDB" id="1046782at2759"/>
<dbReference type="SUPFAM" id="SSF51695">
    <property type="entry name" value="PLC-like phosphodiesterases"/>
    <property type="match status" value="1"/>
</dbReference>
<keyword evidence="1" id="KW-0732">Signal</keyword>
<feature type="chain" id="PRO_5002530777" evidence="1">
    <location>
        <begin position="22"/>
        <end position="526"/>
    </location>
</feature>
<dbReference type="OMA" id="DYAHKGF"/>
<dbReference type="PANTHER" id="PTHR13593">
    <property type="match status" value="1"/>
</dbReference>
<dbReference type="AlphaFoldDB" id="A0A0F9Z9T0"/>
<evidence type="ECO:0000256" key="1">
    <source>
        <dbReference type="SAM" id="SignalP"/>
    </source>
</evidence>
<sequence length="526" mass="59384">MPCFRWLLTFFVLGLASLASGLPIPGNKALDYSHPLKIILEEQEDGTHNISVGGNIKKRQWKDLPTPHITLINATPYTWQRNYIHQYQMPDWKEDFPEHISPGDIAPVLIQASKGYRNWADSAAEVVYDIVGTSEPMSFMVKFENRHVTLKVEFLESLSSMNNAKGSIHTFEIANFPGTASAFIIAGQEGHFITNDPPIDWMQTMLPELEDKPLREIVLGRSHHSGLWHSHMSIGFASSPNTVTQSVNLHEQLGNGGIRVLDFRPLKLGDKFREVHGVGIPDPLGGIMFQGSDGATLSEMIQTVNEFNRKYPGELIIWDVHSHDAWNAYEGFRELSDSQEDRVALYNQFLAVENRVNIPDDVKDVSQWPLGRFIGNKTSAVLINFDDAWREKDIDVFPGNREGFTTGRILPLYHPWSNTNNVDRLAKEQIHDFHLVRPVPQSPIIITEWVLTMRGTQFIKDTILALAHPAWRSLFVDLWPATTSNSYPNWISMDNVRGNQQKTLVMAMNNCLVAKKCGALGGKVII</sequence>
<dbReference type="InterPro" id="IPR017946">
    <property type="entry name" value="PLC-like_Pdiesterase_TIM-brl"/>
</dbReference>
<feature type="signal peptide" evidence="1">
    <location>
        <begin position="1"/>
        <end position="21"/>
    </location>
</feature>
<dbReference type="GO" id="GO:0008081">
    <property type="term" value="F:phosphoric diester hydrolase activity"/>
    <property type="evidence" value="ECO:0007669"/>
    <property type="project" value="InterPro"/>
</dbReference>
<evidence type="ECO:0000313" key="2">
    <source>
        <dbReference type="EMBL" id="KKO97371.1"/>
    </source>
</evidence>
<dbReference type="Gene3D" id="3.20.20.190">
    <property type="entry name" value="Phosphatidylinositol (PI) phosphodiesterase"/>
    <property type="match status" value="1"/>
</dbReference>
<reference evidence="3" key="1">
    <citation type="journal article" date="2015" name="Genome Announc.">
        <title>Draft whole-genome sequence of the biocontrol agent Trichoderma harzianum T6776.</title>
        <authorList>
            <person name="Baroncelli R."/>
            <person name="Piaggeschi G."/>
            <person name="Fiorini L."/>
            <person name="Bertolini E."/>
            <person name="Zapparata A."/>
            <person name="Pe M.E."/>
            <person name="Sarrocco S."/>
            <person name="Vannacci G."/>
        </authorList>
    </citation>
    <scope>NUCLEOTIDE SEQUENCE [LARGE SCALE GENOMIC DNA]</scope>
    <source>
        <strain evidence="3">T6776</strain>
    </source>
</reference>
<dbReference type="EMBL" id="JOKZ01000579">
    <property type="protein sequence ID" value="KKO97371.1"/>
    <property type="molecule type" value="Genomic_DNA"/>
</dbReference>
<organism evidence="2 3">
    <name type="scientific">Trichoderma harzianum</name>
    <name type="common">Hypocrea lixii</name>
    <dbReference type="NCBI Taxonomy" id="5544"/>
    <lineage>
        <taxon>Eukaryota</taxon>
        <taxon>Fungi</taxon>
        <taxon>Dikarya</taxon>
        <taxon>Ascomycota</taxon>
        <taxon>Pezizomycotina</taxon>
        <taxon>Sordariomycetes</taxon>
        <taxon>Hypocreomycetidae</taxon>
        <taxon>Hypocreales</taxon>
        <taxon>Hypocreaceae</taxon>
        <taxon>Trichoderma</taxon>
    </lineage>
</organism>